<name>A0A1I0SU42_9NOCA</name>
<sequence>MGTSPARPTTYDDTLGMRLSHRAMIADASRLTDLLAGLAAGAPTDARHGAAVAAYLQLFCTSIEHHHRTEDDVLWPILVENAGPHVDLSELTEDHDALDPILAAVRELAPQLPDRAAATALAGHLGRLRDLLTEHIAEEEATIFPMITGFVPLDRWAQVEKAAKKGARPDFEIARALDCLTDAERPAIRREFPLPARLMVKVMASRHHRRERAVFGPSAVLAQHA</sequence>
<reference evidence="2 3" key="1">
    <citation type="submission" date="2016-10" db="EMBL/GenBank/DDBJ databases">
        <authorList>
            <person name="de Groot N.N."/>
        </authorList>
    </citation>
    <scope>NUCLEOTIDE SEQUENCE [LARGE SCALE GENOMIC DNA]</scope>
    <source>
        <strain evidence="2 3">DSM 44908</strain>
    </source>
</reference>
<evidence type="ECO:0000313" key="3">
    <source>
        <dbReference type="Proteomes" id="UP000182054"/>
    </source>
</evidence>
<dbReference type="Proteomes" id="UP000182054">
    <property type="component" value="Unassembled WGS sequence"/>
</dbReference>
<feature type="domain" description="Hemerythrin-like" evidence="1">
    <location>
        <begin position="18"/>
        <end position="147"/>
    </location>
</feature>
<dbReference type="Gene3D" id="1.20.120.520">
    <property type="entry name" value="nmb1532 protein domain like"/>
    <property type="match status" value="1"/>
</dbReference>
<accession>A0A1I0SU42</accession>
<gene>
    <name evidence="2" type="ORF">SAMN05444374_102225</name>
</gene>
<dbReference type="GeneID" id="85484694"/>
<dbReference type="OrthoDB" id="5197650at2"/>
<dbReference type="RefSeq" id="WP_068365880.1">
    <property type="nucleotide sequence ID" value="NZ_FOJN01000002.1"/>
</dbReference>
<dbReference type="EMBL" id="FOJN01000002">
    <property type="protein sequence ID" value="SFA42286.1"/>
    <property type="molecule type" value="Genomic_DNA"/>
</dbReference>
<dbReference type="Pfam" id="PF01814">
    <property type="entry name" value="Hemerythrin"/>
    <property type="match status" value="1"/>
</dbReference>
<evidence type="ECO:0000259" key="1">
    <source>
        <dbReference type="Pfam" id="PF01814"/>
    </source>
</evidence>
<dbReference type="InterPro" id="IPR012312">
    <property type="entry name" value="Hemerythrin-like"/>
</dbReference>
<dbReference type="AlphaFoldDB" id="A0A1I0SU42"/>
<evidence type="ECO:0000313" key="2">
    <source>
        <dbReference type="EMBL" id="SFA42286.1"/>
    </source>
</evidence>
<organism evidence="2 3">
    <name type="scientific">Rhodococcoides kroppenstedtii</name>
    <dbReference type="NCBI Taxonomy" id="293050"/>
    <lineage>
        <taxon>Bacteria</taxon>
        <taxon>Bacillati</taxon>
        <taxon>Actinomycetota</taxon>
        <taxon>Actinomycetes</taxon>
        <taxon>Mycobacteriales</taxon>
        <taxon>Nocardiaceae</taxon>
        <taxon>Rhodococcoides</taxon>
    </lineage>
</organism>
<protein>
    <submittedName>
        <fullName evidence="2">Hemerythrin HHE cation binding domain-containing protein</fullName>
    </submittedName>
</protein>
<dbReference type="CDD" id="cd12108">
    <property type="entry name" value="Hr-like"/>
    <property type="match status" value="1"/>
</dbReference>
<proteinExistence type="predicted"/>